<proteinExistence type="predicted"/>
<gene>
    <name evidence="2" type="ORF">GMARGA_LOCUS37471</name>
</gene>
<accession>A0ABN7X1F3</accession>
<reference evidence="2 3" key="1">
    <citation type="submission" date="2021-06" db="EMBL/GenBank/DDBJ databases">
        <authorList>
            <person name="Kallberg Y."/>
            <person name="Tangrot J."/>
            <person name="Rosling A."/>
        </authorList>
    </citation>
    <scope>NUCLEOTIDE SEQUENCE [LARGE SCALE GENOMIC DNA]</scope>
    <source>
        <strain evidence="2 3">120-4 pot B 10/14</strain>
    </source>
</reference>
<keyword evidence="3" id="KW-1185">Reference proteome</keyword>
<evidence type="ECO:0000313" key="2">
    <source>
        <dbReference type="EMBL" id="CAG8845125.1"/>
    </source>
</evidence>
<sequence length="178" mass="20362">MVKAKVRSRVRQYLNPTATPLTPEAIEKIRDAHTKQIPNRKRIMCSNYRIGSERYDNIVNGRIYPQLPEITFIDLSISTPQPEILPKHNLSNARNTEQLISLSKPAIKKTSRKKKISQNEELPSSNIDKTNSGVELSKGEDRSESKIINHSISSIPESDVQTRIENLREYKKRLQAES</sequence>
<feature type="region of interest" description="Disordered" evidence="1">
    <location>
        <begin position="104"/>
        <end position="160"/>
    </location>
</feature>
<feature type="compositionally biased region" description="Basic and acidic residues" evidence="1">
    <location>
        <begin position="137"/>
        <end position="147"/>
    </location>
</feature>
<evidence type="ECO:0000313" key="3">
    <source>
        <dbReference type="Proteomes" id="UP000789901"/>
    </source>
</evidence>
<feature type="compositionally biased region" description="Polar residues" evidence="1">
    <location>
        <begin position="148"/>
        <end position="159"/>
    </location>
</feature>
<name>A0ABN7X1F3_GIGMA</name>
<protein>
    <submittedName>
        <fullName evidence="2">7219_t:CDS:1</fullName>
    </submittedName>
</protein>
<dbReference type="Proteomes" id="UP000789901">
    <property type="component" value="Unassembled WGS sequence"/>
</dbReference>
<feature type="compositionally biased region" description="Basic residues" evidence="1">
    <location>
        <begin position="106"/>
        <end position="116"/>
    </location>
</feature>
<dbReference type="EMBL" id="CAJVQB010078339">
    <property type="protein sequence ID" value="CAG8845125.1"/>
    <property type="molecule type" value="Genomic_DNA"/>
</dbReference>
<feature type="compositionally biased region" description="Polar residues" evidence="1">
    <location>
        <begin position="119"/>
        <end position="134"/>
    </location>
</feature>
<organism evidence="2 3">
    <name type="scientific">Gigaspora margarita</name>
    <dbReference type="NCBI Taxonomy" id="4874"/>
    <lineage>
        <taxon>Eukaryota</taxon>
        <taxon>Fungi</taxon>
        <taxon>Fungi incertae sedis</taxon>
        <taxon>Mucoromycota</taxon>
        <taxon>Glomeromycotina</taxon>
        <taxon>Glomeromycetes</taxon>
        <taxon>Diversisporales</taxon>
        <taxon>Gigasporaceae</taxon>
        <taxon>Gigaspora</taxon>
    </lineage>
</organism>
<evidence type="ECO:0000256" key="1">
    <source>
        <dbReference type="SAM" id="MobiDB-lite"/>
    </source>
</evidence>
<comment type="caution">
    <text evidence="2">The sequence shown here is derived from an EMBL/GenBank/DDBJ whole genome shotgun (WGS) entry which is preliminary data.</text>
</comment>